<name>A0A1D2JEK2_PARBR</name>
<dbReference type="Proteomes" id="UP000242814">
    <property type="component" value="Unassembled WGS sequence"/>
</dbReference>
<evidence type="ECO:0000313" key="2">
    <source>
        <dbReference type="Proteomes" id="UP000242814"/>
    </source>
</evidence>
<reference evidence="1 2" key="1">
    <citation type="submission" date="2016-06" db="EMBL/GenBank/DDBJ databases">
        <authorList>
            <person name="Kjaerup R.B."/>
            <person name="Dalgaard T.S."/>
            <person name="Juul-Madsen H.R."/>
        </authorList>
    </citation>
    <scope>NUCLEOTIDE SEQUENCE [LARGE SCALE GENOMIC DNA]</scope>
    <source>
        <strain evidence="1 2">Pb300</strain>
    </source>
</reference>
<gene>
    <name evidence="1" type="ORF">ACO22_03924</name>
</gene>
<dbReference type="AlphaFoldDB" id="A0A1D2JEK2"/>
<comment type="caution">
    <text evidence="1">The sequence shown here is derived from an EMBL/GenBank/DDBJ whole genome shotgun (WGS) entry which is preliminary data.</text>
</comment>
<organism evidence="1 2">
    <name type="scientific">Paracoccidioides brasiliensis</name>
    <dbReference type="NCBI Taxonomy" id="121759"/>
    <lineage>
        <taxon>Eukaryota</taxon>
        <taxon>Fungi</taxon>
        <taxon>Dikarya</taxon>
        <taxon>Ascomycota</taxon>
        <taxon>Pezizomycotina</taxon>
        <taxon>Eurotiomycetes</taxon>
        <taxon>Eurotiomycetidae</taxon>
        <taxon>Onygenales</taxon>
        <taxon>Ajellomycetaceae</taxon>
        <taxon>Paracoccidioides</taxon>
    </lineage>
</organism>
<evidence type="ECO:0000313" key="1">
    <source>
        <dbReference type="EMBL" id="ODH28606.1"/>
    </source>
</evidence>
<sequence length="36" mass="4023">MAARSCNLPTTKATAKPLVRIRRNKRGNISLRCVLL</sequence>
<proteinExistence type="predicted"/>
<dbReference type="EMBL" id="LZYO01000144">
    <property type="protein sequence ID" value="ODH28606.1"/>
    <property type="molecule type" value="Genomic_DNA"/>
</dbReference>
<protein>
    <submittedName>
        <fullName evidence="1">Uncharacterized protein</fullName>
    </submittedName>
</protein>
<accession>A0A1D2JEK2</accession>